<sequence>MSYGGLLVEKPGPLSLVQDFGRFGLAHVGVTQGGPVDDYAYSWANHLLGNVVNCVAIEITLGNACFIALHNCHLAICGGDLNAKIDGEPISNWSDFTLKKGQKLQFGVARNGLRSYLAVKGGFNVAQHLGSASTVLRESLGGYDSNGGALKAGDILPFVPHNLPKRKPRQMTFRFKPDYNLPIKLRVIEGYQNEDFDEDARQAFYNKAFIISPNSNRMGYRLEGNNIRPPYEGVLSEGIALGSIQVPSDGNPIVLLNDHQTIGGYPKFGCVARIDLPRLAQAKPGQKVNFVKGDRLGLQEVWCQWAQFFGY</sequence>
<evidence type="ECO:0000313" key="2">
    <source>
        <dbReference type="Proteomes" id="UP000565155"/>
    </source>
</evidence>
<accession>A0A0H0YGP5</accession>
<dbReference type="InterPro" id="IPR003778">
    <property type="entry name" value="CT_A_B"/>
</dbReference>
<protein>
    <submittedName>
        <fullName evidence="1">Biotin-dependent carboxyltransferase</fullName>
    </submittedName>
</protein>
<dbReference type="OrthoDB" id="9768696at2"/>
<dbReference type="InterPro" id="IPR052708">
    <property type="entry name" value="PxpC"/>
</dbReference>
<gene>
    <name evidence="1" type="ORF">HKB35_11275</name>
</gene>
<dbReference type="PANTHER" id="PTHR43309:SF4">
    <property type="entry name" value="CARBOXYLTRANSFERASE DOMAIN-CONTAINING PROTEIN"/>
    <property type="match status" value="1"/>
</dbReference>
<dbReference type="Gene3D" id="2.40.100.10">
    <property type="entry name" value="Cyclophilin-like"/>
    <property type="match status" value="1"/>
</dbReference>
<dbReference type="NCBIfam" id="TIGR00724">
    <property type="entry name" value="urea_amlyse_rel"/>
    <property type="match status" value="1"/>
</dbReference>
<evidence type="ECO:0000313" key="1">
    <source>
        <dbReference type="EMBL" id="NMR74202.1"/>
    </source>
</evidence>
<name>A0A0H0YGP5_VIBAL</name>
<reference evidence="1 2" key="1">
    <citation type="submission" date="2020-04" db="EMBL/GenBank/DDBJ databases">
        <title>Whole-genome sequencing of Vibrio spp. from China reveals different genetic environments of blaCTX-M-14 among diverse lineages.</title>
        <authorList>
            <person name="Zheng Z."/>
            <person name="Ye L."/>
            <person name="Chen S."/>
        </authorList>
    </citation>
    <scope>NUCLEOTIDE SEQUENCE [LARGE SCALE GENOMIC DNA]</scope>
    <source>
        <strain evidence="1 2">Vb1636</strain>
    </source>
</reference>
<dbReference type="STRING" id="663.BAU10_19515"/>
<dbReference type="RefSeq" id="WP_005376316.1">
    <property type="nucleotide sequence ID" value="NZ_CP033458.1"/>
</dbReference>
<dbReference type="GO" id="GO:0016740">
    <property type="term" value="F:transferase activity"/>
    <property type="evidence" value="ECO:0007669"/>
    <property type="project" value="UniProtKB-KW"/>
</dbReference>
<comment type="caution">
    <text evidence="1">The sequence shown here is derived from an EMBL/GenBank/DDBJ whole genome shotgun (WGS) entry which is preliminary data.</text>
</comment>
<dbReference type="InterPro" id="IPR029000">
    <property type="entry name" value="Cyclophilin-like_dom_sf"/>
</dbReference>
<dbReference type="PANTHER" id="PTHR43309">
    <property type="entry name" value="5-OXOPROLINASE SUBUNIT C"/>
    <property type="match status" value="1"/>
</dbReference>
<organism evidence="1 2">
    <name type="scientific">Vibrio alginolyticus</name>
    <dbReference type="NCBI Taxonomy" id="663"/>
    <lineage>
        <taxon>Bacteria</taxon>
        <taxon>Pseudomonadati</taxon>
        <taxon>Pseudomonadota</taxon>
        <taxon>Gammaproteobacteria</taxon>
        <taxon>Vibrionales</taxon>
        <taxon>Vibrionaceae</taxon>
        <taxon>Vibrio</taxon>
    </lineage>
</organism>
<dbReference type="EMBL" id="JABCMA010000010">
    <property type="protein sequence ID" value="NMR74202.1"/>
    <property type="molecule type" value="Genomic_DNA"/>
</dbReference>
<dbReference type="SUPFAM" id="SSF50891">
    <property type="entry name" value="Cyclophilin-like"/>
    <property type="match status" value="1"/>
</dbReference>
<proteinExistence type="predicted"/>
<dbReference type="AlphaFoldDB" id="A0A0H0YGP5"/>
<dbReference type="GeneID" id="75164698"/>
<dbReference type="eggNOG" id="COG1984">
    <property type="taxonomic scope" value="Bacteria"/>
</dbReference>
<dbReference type="SMART" id="SM00797">
    <property type="entry name" value="AHS2"/>
    <property type="match status" value="1"/>
</dbReference>
<keyword evidence="1" id="KW-0808">Transferase</keyword>
<dbReference type="Proteomes" id="UP000565155">
    <property type="component" value="Unassembled WGS sequence"/>
</dbReference>
<dbReference type="Pfam" id="PF02626">
    <property type="entry name" value="CT_A_B"/>
    <property type="match status" value="1"/>
</dbReference>